<evidence type="ECO:0000313" key="3">
    <source>
        <dbReference type="WBParaSite" id="jg3796.2"/>
    </source>
</evidence>
<keyword evidence="2" id="KW-1185">Reference proteome</keyword>
<dbReference type="AlphaFoldDB" id="A0A915E8W7"/>
<keyword evidence="1" id="KW-0472">Membrane</keyword>
<dbReference type="Proteomes" id="UP000887574">
    <property type="component" value="Unplaced"/>
</dbReference>
<dbReference type="WBParaSite" id="jg3796.2">
    <property type="protein sequence ID" value="jg3796.2"/>
    <property type="gene ID" value="jg3796"/>
</dbReference>
<feature type="transmembrane region" description="Helical" evidence="1">
    <location>
        <begin position="80"/>
        <end position="98"/>
    </location>
</feature>
<accession>A0A915E8W7</accession>
<organism evidence="2 3">
    <name type="scientific">Ditylenchus dipsaci</name>
    <dbReference type="NCBI Taxonomy" id="166011"/>
    <lineage>
        <taxon>Eukaryota</taxon>
        <taxon>Metazoa</taxon>
        <taxon>Ecdysozoa</taxon>
        <taxon>Nematoda</taxon>
        <taxon>Chromadorea</taxon>
        <taxon>Rhabditida</taxon>
        <taxon>Tylenchina</taxon>
        <taxon>Tylenchomorpha</taxon>
        <taxon>Sphaerularioidea</taxon>
        <taxon>Anguinidae</taxon>
        <taxon>Anguininae</taxon>
        <taxon>Ditylenchus</taxon>
    </lineage>
</organism>
<keyword evidence="1" id="KW-0812">Transmembrane</keyword>
<proteinExistence type="predicted"/>
<name>A0A915E8W7_9BILA</name>
<keyword evidence="1" id="KW-1133">Transmembrane helix</keyword>
<sequence>MSTRGAGVGQANQTVHSSSVGPARWILIQQALALKGLHYYNISTGLELLLLLCLPCIYYLGPQRLIPMMRYTAKHFSGSLGTTYCYLLLVLWTSSVYAKRKHTHGSTLQQVQSRVHSIYYSKSINFEEKLKKLEQLVHNLPHEQIKLIPIQKDLPGLIEFDVPVLLQFNGQIETHLLRNYLSEQDFDTLSKILTSRSKMPEVTRARLIGKLLKEAYQKNPTKFPLPLGEEDADVPEDIRRLGIHLMFSRNPFDNIDPFTKALKILKGGKSQLDVGEKQVDELQGNWTPG</sequence>
<evidence type="ECO:0000313" key="2">
    <source>
        <dbReference type="Proteomes" id="UP000887574"/>
    </source>
</evidence>
<protein>
    <submittedName>
        <fullName evidence="3">Uncharacterized protein</fullName>
    </submittedName>
</protein>
<evidence type="ECO:0000256" key="1">
    <source>
        <dbReference type="SAM" id="Phobius"/>
    </source>
</evidence>
<feature type="transmembrane region" description="Helical" evidence="1">
    <location>
        <begin position="39"/>
        <end position="60"/>
    </location>
</feature>
<reference evidence="3" key="1">
    <citation type="submission" date="2022-11" db="UniProtKB">
        <authorList>
            <consortium name="WormBaseParasite"/>
        </authorList>
    </citation>
    <scope>IDENTIFICATION</scope>
</reference>